<dbReference type="GO" id="GO:0072686">
    <property type="term" value="C:mitotic spindle"/>
    <property type="evidence" value="ECO:0007669"/>
    <property type="project" value="TreeGrafter"/>
</dbReference>
<evidence type="ECO:0000256" key="9">
    <source>
        <dbReference type="ARBA" id="ARBA00022776"/>
    </source>
</evidence>
<comment type="subcellular location">
    <subcellularLocation>
        <location evidence="2">Cytoplasm</location>
        <location evidence="2">Cytoskeleton</location>
    </subcellularLocation>
    <subcellularLocation>
        <location evidence="1">Membrane</location>
        <topology evidence="1">Multi-pass membrane protein</topology>
    </subcellularLocation>
</comment>
<dbReference type="GO" id="GO:0051301">
    <property type="term" value="P:cell division"/>
    <property type="evidence" value="ECO:0007669"/>
    <property type="project" value="UniProtKB-KW"/>
</dbReference>
<feature type="transmembrane region" description="Helical" evidence="21">
    <location>
        <begin position="1294"/>
        <end position="1313"/>
    </location>
</feature>
<feature type="compositionally biased region" description="Low complexity" evidence="20">
    <location>
        <begin position="89"/>
        <end position="102"/>
    </location>
</feature>
<feature type="binding site" evidence="18">
    <location>
        <begin position="231"/>
        <end position="238"/>
    </location>
    <ligand>
        <name>ATP</name>
        <dbReference type="ChEBI" id="CHEBI:30616"/>
    </ligand>
</feature>
<accession>A0A8H5M506</accession>
<feature type="domain" description="Kinesin motor" evidence="22">
    <location>
        <begin position="137"/>
        <end position="501"/>
    </location>
</feature>
<feature type="transmembrane region" description="Helical" evidence="21">
    <location>
        <begin position="1320"/>
        <end position="1341"/>
    </location>
</feature>
<dbReference type="PANTHER" id="PTHR47970">
    <property type="entry name" value="KINESIN-LIKE PROTEIN KIF11"/>
    <property type="match status" value="1"/>
</dbReference>
<dbReference type="PROSITE" id="PS00411">
    <property type="entry name" value="KINESIN_MOTOR_1"/>
    <property type="match status" value="1"/>
</dbReference>
<dbReference type="GO" id="GO:0005876">
    <property type="term" value="C:spindle microtubule"/>
    <property type="evidence" value="ECO:0007669"/>
    <property type="project" value="TreeGrafter"/>
</dbReference>
<evidence type="ECO:0000259" key="22">
    <source>
        <dbReference type="PROSITE" id="PS50067"/>
    </source>
</evidence>
<evidence type="ECO:0000256" key="13">
    <source>
        <dbReference type="ARBA" id="ARBA00023136"/>
    </source>
</evidence>
<dbReference type="Proteomes" id="UP000565441">
    <property type="component" value="Unassembled WGS sequence"/>
</dbReference>
<dbReference type="InterPro" id="IPR001752">
    <property type="entry name" value="Kinesin_motor_dom"/>
</dbReference>
<evidence type="ECO:0000256" key="2">
    <source>
        <dbReference type="ARBA" id="ARBA00004245"/>
    </source>
</evidence>
<evidence type="ECO:0000256" key="5">
    <source>
        <dbReference type="ARBA" id="ARBA00022618"/>
    </source>
</evidence>
<evidence type="ECO:0000256" key="17">
    <source>
        <dbReference type="ARBA" id="ARBA00034704"/>
    </source>
</evidence>
<dbReference type="OrthoDB" id="3176171at2759"/>
<evidence type="ECO:0000256" key="21">
    <source>
        <dbReference type="SAM" id="Phobius"/>
    </source>
</evidence>
<feature type="transmembrane region" description="Helical" evidence="21">
    <location>
        <begin position="1226"/>
        <end position="1248"/>
    </location>
</feature>
<dbReference type="GO" id="GO:0016020">
    <property type="term" value="C:membrane"/>
    <property type="evidence" value="ECO:0007669"/>
    <property type="project" value="UniProtKB-SubCell"/>
</dbReference>
<evidence type="ECO:0000313" key="24">
    <source>
        <dbReference type="Proteomes" id="UP000565441"/>
    </source>
</evidence>
<dbReference type="InterPro" id="IPR007262">
    <property type="entry name" value="Vps55/LEPROT"/>
</dbReference>
<keyword evidence="24" id="KW-1185">Reference proteome</keyword>
<keyword evidence="13 21" id="KW-0472">Membrane</keyword>
<sequence length="1350" mass="149405">MYGQEDDIDRPRGTFCLDGAGFLEDFFRLPMVVEGLGEDLAFKLTTRFDTHTRFNPNTSLSLFPFCSLVYYGYSPASIVARTGQQQHKSNASPPSAEISSASTTRLNEDSQQRESTTAAAASRHQRSTSSLEDVETNIQVVIRCRRRSEREIQDNSPSIVTSTGAKSKDVSIEVSSPVSSLGLVTMPPVRTYPFDLVFGPEADQAMIYHEVVSPMLDEVLMGYNCTLFAYGQTGTGKTYTMAGDLNPTPMGNPSANAGMIPRVLFRLFHHLETSKSDYSVKISYIELYNEELRDLLINDLSAPNGTVQPMGMASKDANKVVDNGLKIFDDVNKRGVTIQGLEEITVKDSQAALALLTKGSHRRQIAATKFNDHSSRSHSVFSITVHVKEPSIVGEDLLKIGKLNLVDLAGSENIGRSGAENKRAREAGMINQSLLTLGRVINALVDKASHIPYRESKLTRLLQDSLGGRTKTCIIATISPARSNMEETLSTLDYAIRAKSIRNKPELNQRTTRNSLIKDYVAEIERLKADLVAAREKNGIFFSEETWIQMTAEQELRVTELEEAKKQVEIVEGRMRGVREEFEQSIGLLKIREGELIDTRRKLQDTEVSLGQKEEELGVVKGALEEEVVVRKAHQETEIALDQVASGLQKITKHSIMDLEGLFEKLERKTVVLNSNSQTVLTEGSKISRTTDLLSQRLEEFIGMSSHSILKLRTEAKEFQKKELEVLASKSSRIDQQLQRFQQALGVIQAKDASEAEALAIAHNVMKETHETFKTGFSLWGHILTETCEEASRSLGLVGTDAFKSVEGALTTMASLVDVVVQETNNFVEAERKSAREAKEFAAEASRKEISRLRQQNEALVKMLDRERVKGNQAKDELIQRVSGLLGNFTAERDRSLREAVGVIQEGNCSGEEGMRTFMEQHTGVVEQMETDGAEVDQNLQKRRGESKRTRDGAFKVRFYPKAFTILDLNGDVDNHRRKNQVQQRSGSNAEYRIRFYNVIFSPAFEQHSRAKRARIEATTCMGNDVQSEYQHSRKQIASTSHNIESAAEHVLSTTSGLGATTESYHNAVATNLASLQTAFEALIEEGAREDVSTGATPRKRAWDRVDQWSLTKPRDTILKVWRGQGISNVGSETFLAEHLPLPDDDVLGEEHSTPSTTLASTIPLQTRPASKLGHKPAPLVGTLTDSRNVYTTRGSRRLSNEQNCNSALIYTTVQSYKSTLLTMAAGLRTVILLSFVLAVGFLMIILSCALWHNWLPLLVALTFVLAPLPNAVFAHCGSDEYGESSGPVDLGRFFTSIIVVSGFALPIILAHSEVIDPKACVMSIIGGGLVYGTILAYSAAFSQEDSDYE</sequence>
<keyword evidence="9" id="KW-0498">Mitosis</keyword>
<evidence type="ECO:0000256" key="11">
    <source>
        <dbReference type="ARBA" id="ARBA00022989"/>
    </source>
</evidence>
<feature type="region of interest" description="Disordered" evidence="20">
    <location>
        <begin position="84"/>
        <end position="132"/>
    </location>
</feature>
<evidence type="ECO:0000256" key="6">
    <source>
        <dbReference type="ARBA" id="ARBA00022692"/>
    </source>
</evidence>
<dbReference type="InterPro" id="IPR047149">
    <property type="entry name" value="KIF11-like"/>
</dbReference>
<evidence type="ECO:0000256" key="20">
    <source>
        <dbReference type="SAM" id="MobiDB-lite"/>
    </source>
</evidence>
<evidence type="ECO:0000256" key="16">
    <source>
        <dbReference type="ARBA" id="ARBA00023306"/>
    </source>
</evidence>
<evidence type="ECO:0000256" key="4">
    <source>
        <dbReference type="ARBA" id="ARBA00022490"/>
    </source>
</evidence>
<dbReference type="Gene3D" id="3.40.850.10">
    <property type="entry name" value="Kinesin motor domain"/>
    <property type="match status" value="1"/>
</dbReference>
<comment type="caution">
    <text evidence="23">The sequence shown here is derived from an EMBL/GenBank/DDBJ whole genome shotgun (WGS) entry which is preliminary data.</text>
</comment>
<dbReference type="GO" id="GO:0007018">
    <property type="term" value="P:microtubule-based movement"/>
    <property type="evidence" value="ECO:0007669"/>
    <property type="project" value="InterPro"/>
</dbReference>
<dbReference type="GO" id="GO:0005634">
    <property type="term" value="C:nucleus"/>
    <property type="evidence" value="ECO:0007669"/>
    <property type="project" value="TreeGrafter"/>
</dbReference>
<feature type="coiled-coil region" evidence="19">
    <location>
        <begin position="843"/>
        <end position="870"/>
    </location>
</feature>
<name>A0A8H5M506_9AGAR</name>
<keyword evidence="10 18" id="KW-0067">ATP-binding</keyword>
<evidence type="ECO:0000256" key="10">
    <source>
        <dbReference type="ARBA" id="ARBA00022840"/>
    </source>
</evidence>
<dbReference type="FunFam" id="3.40.850.10:FF:000051">
    <property type="entry name" value="Kinesin-like protein bimC"/>
    <property type="match status" value="1"/>
</dbReference>
<dbReference type="EMBL" id="JAACJP010000012">
    <property type="protein sequence ID" value="KAF5380961.1"/>
    <property type="molecule type" value="Genomic_DNA"/>
</dbReference>
<evidence type="ECO:0000256" key="15">
    <source>
        <dbReference type="ARBA" id="ARBA00023212"/>
    </source>
</evidence>
<dbReference type="GO" id="GO:0008574">
    <property type="term" value="F:plus-end-directed microtubule motor activity"/>
    <property type="evidence" value="ECO:0007669"/>
    <property type="project" value="TreeGrafter"/>
</dbReference>
<evidence type="ECO:0000256" key="14">
    <source>
        <dbReference type="ARBA" id="ARBA00023175"/>
    </source>
</evidence>
<organism evidence="23 24">
    <name type="scientific">Tricholomella constricta</name>
    <dbReference type="NCBI Taxonomy" id="117010"/>
    <lineage>
        <taxon>Eukaryota</taxon>
        <taxon>Fungi</taxon>
        <taxon>Dikarya</taxon>
        <taxon>Basidiomycota</taxon>
        <taxon>Agaricomycotina</taxon>
        <taxon>Agaricomycetes</taxon>
        <taxon>Agaricomycetidae</taxon>
        <taxon>Agaricales</taxon>
        <taxon>Tricholomatineae</taxon>
        <taxon>Lyophyllaceae</taxon>
        <taxon>Tricholomella</taxon>
    </lineage>
</organism>
<keyword evidence="11 21" id="KW-1133">Transmembrane helix</keyword>
<dbReference type="Pfam" id="PF00225">
    <property type="entry name" value="Kinesin"/>
    <property type="match status" value="1"/>
</dbReference>
<comment type="similarity">
    <text evidence="17">Belongs to the TRAFAC class myosin-kinesin ATPase superfamily. Kinesin family. KIN-5/BimC subfamily.</text>
</comment>
<keyword evidence="6 21" id="KW-0812">Transmembrane</keyword>
<proteinExistence type="inferred from homology"/>
<dbReference type="SMART" id="SM00129">
    <property type="entry name" value="KISc"/>
    <property type="match status" value="1"/>
</dbReference>
<dbReference type="GO" id="GO:0000073">
    <property type="term" value="P:initial mitotic spindle pole body separation"/>
    <property type="evidence" value="ECO:0007669"/>
    <property type="project" value="UniProtKB-ARBA"/>
</dbReference>
<evidence type="ECO:0000256" key="1">
    <source>
        <dbReference type="ARBA" id="ARBA00004141"/>
    </source>
</evidence>
<dbReference type="PANTHER" id="PTHR47970:SF12">
    <property type="entry name" value="KINESIN FAMILY MEMBER 11"/>
    <property type="match status" value="1"/>
</dbReference>
<keyword evidence="7" id="KW-0493">Microtubule</keyword>
<dbReference type="InterPro" id="IPR027417">
    <property type="entry name" value="P-loop_NTPase"/>
</dbReference>
<keyword evidence="4" id="KW-0963">Cytoplasm</keyword>
<dbReference type="InterPro" id="IPR047241">
    <property type="entry name" value="KIF11-like_kin_motor_dom"/>
</dbReference>
<evidence type="ECO:0000256" key="8">
    <source>
        <dbReference type="ARBA" id="ARBA00022741"/>
    </source>
</evidence>
<gene>
    <name evidence="23" type="ORF">D9615_003972</name>
</gene>
<evidence type="ECO:0000313" key="23">
    <source>
        <dbReference type="EMBL" id="KAF5380961.1"/>
    </source>
</evidence>
<evidence type="ECO:0000256" key="3">
    <source>
        <dbReference type="ARBA" id="ARBA00005645"/>
    </source>
</evidence>
<evidence type="ECO:0000256" key="12">
    <source>
        <dbReference type="ARBA" id="ARBA00023054"/>
    </source>
</evidence>
<keyword evidence="5" id="KW-0132">Cell division</keyword>
<keyword evidence="15" id="KW-0206">Cytoskeleton</keyword>
<dbReference type="GO" id="GO:0008017">
    <property type="term" value="F:microtubule binding"/>
    <property type="evidence" value="ECO:0007669"/>
    <property type="project" value="InterPro"/>
</dbReference>
<protein>
    <recommendedName>
        <fullName evidence="22">Kinesin motor domain-containing protein</fullName>
    </recommendedName>
</protein>
<dbReference type="Pfam" id="PF04133">
    <property type="entry name" value="Vps55"/>
    <property type="match status" value="1"/>
</dbReference>
<keyword evidence="12 19" id="KW-0175">Coiled coil</keyword>
<dbReference type="PROSITE" id="PS50067">
    <property type="entry name" value="KINESIN_MOTOR_2"/>
    <property type="match status" value="1"/>
</dbReference>
<dbReference type="InterPro" id="IPR036961">
    <property type="entry name" value="Kinesin_motor_dom_sf"/>
</dbReference>
<keyword evidence="8 18" id="KW-0547">Nucleotide-binding</keyword>
<dbReference type="PRINTS" id="PR00380">
    <property type="entry name" value="KINESINHEAVY"/>
</dbReference>
<comment type="similarity">
    <text evidence="3">Belongs to the OB-RGRP/VPS55 family.</text>
</comment>
<keyword evidence="14 18" id="KW-0505">Motor protein</keyword>
<dbReference type="SUPFAM" id="SSF52540">
    <property type="entry name" value="P-loop containing nucleoside triphosphate hydrolases"/>
    <property type="match status" value="1"/>
</dbReference>
<dbReference type="InterPro" id="IPR019821">
    <property type="entry name" value="Kinesin_motor_CS"/>
</dbReference>
<dbReference type="CDD" id="cd01364">
    <property type="entry name" value="KISc_BimC_Eg5"/>
    <property type="match status" value="1"/>
</dbReference>
<keyword evidence="16" id="KW-0131">Cell cycle</keyword>
<evidence type="ECO:0000256" key="19">
    <source>
        <dbReference type="SAM" id="Coils"/>
    </source>
</evidence>
<evidence type="ECO:0000256" key="7">
    <source>
        <dbReference type="ARBA" id="ARBA00022701"/>
    </source>
</evidence>
<evidence type="ECO:0000256" key="18">
    <source>
        <dbReference type="PROSITE-ProRule" id="PRU00283"/>
    </source>
</evidence>
<feature type="transmembrane region" description="Helical" evidence="21">
    <location>
        <begin position="1255"/>
        <end position="1274"/>
    </location>
</feature>
<dbReference type="GO" id="GO:0005524">
    <property type="term" value="F:ATP binding"/>
    <property type="evidence" value="ECO:0007669"/>
    <property type="project" value="UniProtKB-UniRule"/>
</dbReference>
<reference evidence="23 24" key="1">
    <citation type="journal article" date="2020" name="ISME J.">
        <title>Uncovering the hidden diversity of litter-decomposition mechanisms in mushroom-forming fungi.</title>
        <authorList>
            <person name="Floudas D."/>
            <person name="Bentzer J."/>
            <person name="Ahren D."/>
            <person name="Johansson T."/>
            <person name="Persson P."/>
            <person name="Tunlid A."/>
        </authorList>
    </citation>
    <scope>NUCLEOTIDE SEQUENCE [LARGE SCALE GENOMIC DNA]</scope>
    <source>
        <strain evidence="23 24">CBS 661.87</strain>
    </source>
</reference>